<dbReference type="Proteomes" id="UP000070498">
    <property type="component" value="Unassembled WGS sequence"/>
</dbReference>
<sequence length="77" mass="8886">MKTLLISSLIAVSSVFTFAAPSFAQGVTVTTTERVIRQPVREEYRPRHHRAPRDCFVKKVRTQHHGRVVIKKTRVCR</sequence>
<dbReference type="EMBL" id="LNUW01000027">
    <property type="protein sequence ID" value="KXG86260.1"/>
    <property type="molecule type" value="Genomic_DNA"/>
</dbReference>
<dbReference type="RefSeq" id="WP_067644524.1">
    <property type="nucleotide sequence ID" value="NZ_KQ961024.1"/>
</dbReference>
<evidence type="ECO:0000313" key="3">
    <source>
        <dbReference type="Proteomes" id="UP000070498"/>
    </source>
</evidence>
<feature type="signal peptide" evidence="1">
    <location>
        <begin position="1"/>
        <end position="19"/>
    </location>
</feature>
<proteinExistence type="predicted"/>
<dbReference type="AlphaFoldDB" id="A0A135P4C2"/>
<evidence type="ECO:0000256" key="1">
    <source>
        <dbReference type="SAM" id="SignalP"/>
    </source>
</evidence>
<keyword evidence="3" id="KW-1185">Reference proteome</keyword>
<comment type="caution">
    <text evidence="2">The sequence shown here is derived from an EMBL/GenBank/DDBJ whole genome shotgun (WGS) entry which is preliminary data.</text>
</comment>
<accession>A0A135P4C2</accession>
<organism evidence="2 3">
    <name type="scientific">Agrobacterium bohemicum</name>
    <dbReference type="NCBI Taxonomy" id="2052828"/>
    <lineage>
        <taxon>Bacteria</taxon>
        <taxon>Pseudomonadati</taxon>
        <taxon>Pseudomonadota</taxon>
        <taxon>Alphaproteobacteria</taxon>
        <taxon>Hyphomicrobiales</taxon>
        <taxon>Rhizobiaceae</taxon>
        <taxon>Rhizobium/Agrobacterium group</taxon>
        <taxon>Agrobacterium</taxon>
    </lineage>
</organism>
<evidence type="ECO:0000313" key="2">
    <source>
        <dbReference type="EMBL" id="KXG86260.1"/>
    </source>
</evidence>
<keyword evidence="1" id="KW-0732">Signal</keyword>
<feature type="chain" id="PRO_5007467000" evidence="1">
    <location>
        <begin position="20"/>
        <end position="77"/>
    </location>
</feature>
<protein>
    <submittedName>
        <fullName evidence="2">Uncharacterized protein</fullName>
    </submittedName>
</protein>
<gene>
    <name evidence="2" type="ORF">ATO67_03645</name>
</gene>
<name>A0A135P4C2_9HYPH</name>
<reference evidence="2 3" key="1">
    <citation type="submission" date="2015-11" db="EMBL/GenBank/DDBJ databases">
        <title>Draft genome sequence of Agrobacterium sp. R89-1.</title>
        <authorList>
            <person name="Zahradnik J."/>
            <person name="Kyslikova E."/>
            <person name="Palyzova A."/>
            <person name="Kyslik P."/>
        </authorList>
    </citation>
    <scope>NUCLEOTIDE SEQUENCE [LARGE SCALE GENOMIC DNA]</scope>
    <source>
        <strain evidence="2 3">R89-1</strain>
    </source>
</reference>